<keyword evidence="2" id="KW-1185">Reference proteome</keyword>
<comment type="caution">
    <text evidence="1">The sequence shown here is derived from an EMBL/GenBank/DDBJ whole genome shotgun (WGS) entry which is preliminary data.</text>
</comment>
<evidence type="ECO:0000313" key="1">
    <source>
        <dbReference type="EMBL" id="KAJ8678035.1"/>
    </source>
</evidence>
<evidence type="ECO:0000313" key="2">
    <source>
        <dbReference type="Proteomes" id="UP001239111"/>
    </source>
</evidence>
<dbReference type="Proteomes" id="UP001239111">
    <property type="component" value="Chromosome 2"/>
</dbReference>
<protein>
    <submittedName>
        <fullName evidence="1">Uncharacterized protein</fullName>
    </submittedName>
</protein>
<name>A0ACC2P3S9_9HYME</name>
<organism evidence="1 2">
    <name type="scientific">Eretmocerus hayati</name>
    <dbReference type="NCBI Taxonomy" id="131215"/>
    <lineage>
        <taxon>Eukaryota</taxon>
        <taxon>Metazoa</taxon>
        <taxon>Ecdysozoa</taxon>
        <taxon>Arthropoda</taxon>
        <taxon>Hexapoda</taxon>
        <taxon>Insecta</taxon>
        <taxon>Pterygota</taxon>
        <taxon>Neoptera</taxon>
        <taxon>Endopterygota</taxon>
        <taxon>Hymenoptera</taxon>
        <taxon>Apocrita</taxon>
        <taxon>Proctotrupomorpha</taxon>
        <taxon>Chalcidoidea</taxon>
        <taxon>Aphelinidae</taxon>
        <taxon>Aphelininae</taxon>
        <taxon>Eretmocerus</taxon>
    </lineage>
</organism>
<sequence>MILALSRNLVPADHSMKEGRWDRKLYRGHELSEKILGIIGFGRIGQEVAHRMRAFDMSIIAFDPLLTVEKAASFGASKVSLADIWKLSDYITVHVPLLPQTKSE</sequence>
<proteinExistence type="predicted"/>
<accession>A0ACC2P3S9</accession>
<gene>
    <name evidence="1" type="ORF">QAD02_013822</name>
</gene>
<dbReference type="EMBL" id="CM056742">
    <property type="protein sequence ID" value="KAJ8678035.1"/>
    <property type="molecule type" value="Genomic_DNA"/>
</dbReference>
<reference evidence="1" key="1">
    <citation type="submission" date="2023-04" db="EMBL/GenBank/DDBJ databases">
        <title>A chromosome-level genome assembly of the parasitoid wasp Eretmocerus hayati.</title>
        <authorList>
            <person name="Zhong Y."/>
            <person name="Liu S."/>
            <person name="Liu Y."/>
        </authorList>
    </citation>
    <scope>NUCLEOTIDE SEQUENCE</scope>
    <source>
        <strain evidence="1">ZJU_SS_LIU_2023</strain>
    </source>
</reference>